<evidence type="ECO:0000313" key="2">
    <source>
        <dbReference type="Proteomes" id="UP000298133"/>
    </source>
</evidence>
<dbReference type="Gene3D" id="2.60.120.620">
    <property type="entry name" value="q2cbj1_9rhob like domain"/>
    <property type="match status" value="1"/>
</dbReference>
<sequence length="202" mass="22712">MTEPVVRAFNARQLFITQLWQFQLPELAEHHANWLEVITRLREKDPRGEAGGRSLVGGWKSPWRLLAHRAFAPLEEQARACFAQVLEQLQAPQNLPFDLQGAVNWSDHHSYNLQHGHAQALLSGVYYLTVPDSSGDLIFHEPRAGAKYSPLRTASPMSSETVAITPNVGELVIFPAWLEHSVNQSQSDQPRISIPINAVPRR</sequence>
<dbReference type="OrthoDB" id="549777at2"/>
<dbReference type="InterPro" id="IPR012668">
    <property type="entry name" value="CHP02466"/>
</dbReference>
<comment type="caution">
    <text evidence="1">The sequence shown here is derived from an EMBL/GenBank/DDBJ whole genome shotgun (WGS) entry which is preliminary data.</text>
</comment>
<evidence type="ECO:0000313" key="1">
    <source>
        <dbReference type="EMBL" id="TFH68843.1"/>
    </source>
</evidence>
<dbReference type="Proteomes" id="UP000298133">
    <property type="component" value="Unassembled WGS sequence"/>
</dbReference>
<dbReference type="Pfam" id="PF13759">
    <property type="entry name" value="2OG-FeII_Oxy_5"/>
    <property type="match status" value="1"/>
</dbReference>
<gene>
    <name evidence="1" type="ORF">E3W66_02505</name>
</gene>
<dbReference type="AlphaFoldDB" id="A0A4Y8UNH9"/>
<protein>
    <recommendedName>
        <fullName evidence="3">2OG-Fe(II) oxygenase</fullName>
    </recommendedName>
</protein>
<proteinExistence type="predicted"/>
<keyword evidence="2" id="KW-1185">Reference proteome</keyword>
<evidence type="ECO:0008006" key="3">
    <source>
        <dbReference type="Google" id="ProtNLM"/>
    </source>
</evidence>
<dbReference type="NCBIfam" id="TIGR02466">
    <property type="entry name" value="TIGR02466 family protein"/>
    <property type="match status" value="1"/>
</dbReference>
<dbReference type="EMBL" id="SPIA01000001">
    <property type="protein sequence ID" value="TFH68843.1"/>
    <property type="molecule type" value="Genomic_DNA"/>
</dbReference>
<reference evidence="1 2" key="1">
    <citation type="submission" date="2019-03" db="EMBL/GenBank/DDBJ databases">
        <title>Draft genome of Gammaproteobacteria bacterium LSUCC0057, a member of the SAR92 clade.</title>
        <authorList>
            <person name="Lanclos V.C."/>
            <person name="Doiron C."/>
            <person name="Henson M.W."/>
            <person name="Thrash J.C."/>
        </authorList>
    </citation>
    <scope>NUCLEOTIDE SEQUENCE [LARGE SCALE GENOMIC DNA]</scope>
    <source>
        <strain evidence="1 2">LSUCC0057</strain>
    </source>
</reference>
<accession>A0A4Y8UNH9</accession>
<name>A0A4Y8UNH9_9GAMM</name>
<organism evidence="1 2">
    <name type="scientific">Gammaproteobacteria bacterium LSUCC0057</name>
    <dbReference type="NCBI Taxonomy" id="2559237"/>
    <lineage>
        <taxon>Bacteria</taxon>
        <taxon>Pseudomonadati</taxon>
        <taxon>Pseudomonadota</taxon>
        <taxon>Gammaproteobacteria</taxon>
        <taxon>Cellvibrionales</taxon>
        <taxon>Porticoccaceae</taxon>
        <taxon>SAR92 clade</taxon>
    </lineage>
</organism>